<dbReference type="SMART" id="SM00054">
    <property type="entry name" value="EFh"/>
    <property type="match status" value="2"/>
</dbReference>
<dbReference type="RefSeq" id="WP_309203209.1">
    <property type="nucleotide sequence ID" value="NZ_CP133548.1"/>
</dbReference>
<dbReference type="InterPro" id="IPR011992">
    <property type="entry name" value="EF-hand-dom_pair"/>
</dbReference>
<sequence>MTEVRKLPDDKITEIRAHFDFFDRDKNGEIDLEEFTELLRVLSPKSSKQQAESGFSFIDENSDGHIDFDEFLIWWETCWWEY</sequence>
<dbReference type="InterPro" id="IPR043520">
    <property type="entry name" value="SPT21"/>
</dbReference>
<protein>
    <submittedName>
        <fullName evidence="2">EF-hand domain-containing protein</fullName>
    </submittedName>
</protein>
<dbReference type="InterPro" id="IPR018247">
    <property type="entry name" value="EF_Hand_1_Ca_BS"/>
</dbReference>
<dbReference type="Gene3D" id="1.10.238.10">
    <property type="entry name" value="EF-hand"/>
    <property type="match status" value="1"/>
</dbReference>
<dbReference type="CDD" id="cd00051">
    <property type="entry name" value="EFh"/>
    <property type="match status" value="1"/>
</dbReference>
<dbReference type="Pfam" id="PF13499">
    <property type="entry name" value="EF-hand_7"/>
    <property type="match status" value="1"/>
</dbReference>
<reference evidence="2 3" key="1">
    <citation type="submission" date="2023-08" db="EMBL/GenBank/DDBJ databases">
        <title>Pleionea litopenaei sp. nov., isolated from stomach of juvenile Litopenaeus vannamei.</title>
        <authorList>
            <person name="Rho A.M."/>
            <person name="Hwang C.Y."/>
        </authorList>
    </citation>
    <scope>NUCLEOTIDE SEQUENCE [LARGE SCALE GENOMIC DNA]</scope>
    <source>
        <strain evidence="2 3">HL-JVS1</strain>
    </source>
</reference>
<dbReference type="KEGG" id="plei:Q9312_03695"/>
<dbReference type="EMBL" id="CP133548">
    <property type="protein sequence ID" value="WMS88025.1"/>
    <property type="molecule type" value="Genomic_DNA"/>
</dbReference>
<gene>
    <name evidence="2" type="ORF">Q9312_03695</name>
</gene>
<proteinExistence type="predicted"/>
<organism evidence="2 3">
    <name type="scientific">Pleionea litopenaei</name>
    <dbReference type="NCBI Taxonomy" id="3070815"/>
    <lineage>
        <taxon>Bacteria</taxon>
        <taxon>Pseudomonadati</taxon>
        <taxon>Pseudomonadota</taxon>
        <taxon>Gammaproteobacteria</taxon>
        <taxon>Oceanospirillales</taxon>
        <taxon>Pleioneaceae</taxon>
        <taxon>Pleionea</taxon>
    </lineage>
</organism>
<dbReference type="InterPro" id="IPR002048">
    <property type="entry name" value="EF_hand_dom"/>
</dbReference>
<name>A0AA51RV03_9GAMM</name>
<keyword evidence="3" id="KW-1185">Reference proteome</keyword>
<dbReference type="PROSITE" id="PS50222">
    <property type="entry name" value="EF_HAND_2"/>
    <property type="match status" value="2"/>
</dbReference>
<evidence type="ECO:0000259" key="1">
    <source>
        <dbReference type="PROSITE" id="PS50222"/>
    </source>
</evidence>
<dbReference type="PANTHER" id="PTHR47500">
    <property type="entry name" value="EF-HAND CALCIUM-BINDING DOMAIN-CONTAINING PROTEIN"/>
    <property type="match status" value="1"/>
</dbReference>
<dbReference type="PANTHER" id="PTHR47500:SF3">
    <property type="entry name" value="EF-HAND DOMAIN-CONTAINING PROTEIN"/>
    <property type="match status" value="1"/>
</dbReference>
<dbReference type="AlphaFoldDB" id="A0AA51RV03"/>
<feature type="domain" description="EF-hand" evidence="1">
    <location>
        <begin position="10"/>
        <end position="45"/>
    </location>
</feature>
<dbReference type="GO" id="GO:0005509">
    <property type="term" value="F:calcium ion binding"/>
    <property type="evidence" value="ECO:0007669"/>
    <property type="project" value="InterPro"/>
</dbReference>
<dbReference type="PROSITE" id="PS00018">
    <property type="entry name" value="EF_HAND_1"/>
    <property type="match status" value="2"/>
</dbReference>
<accession>A0AA51RV03</accession>
<evidence type="ECO:0000313" key="2">
    <source>
        <dbReference type="EMBL" id="WMS88025.1"/>
    </source>
</evidence>
<dbReference type="SUPFAM" id="SSF47473">
    <property type="entry name" value="EF-hand"/>
    <property type="match status" value="1"/>
</dbReference>
<evidence type="ECO:0000313" key="3">
    <source>
        <dbReference type="Proteomes" id="UP001239782"/>
    </source>
</evidence>
<feature type="domain" description="EF-hand" evidence="1">
    <location>
        <begin position="46"/>
        <end position="81"/>
    </location>
</feature>
<dbReference type="Proteomes" id="UP001239782">
    <property type="component" value="Chromosome"/>
</dbReference>